<comment type="subcellular location">
    <subcellularLocation>
        <location evidence="1">Membrane</location>
    </subcellularLocation>
</comment>
<dbReference type="AlphaFoldDB" id="A0A444TYE2"/>
<protein>
    <submittedName>
        <fullName evidence="10">V-set domain-containing T-cell activation inhibitor 1</fullName>
    </submittedName>
</protein>
<reference evidence="10 11" key="1">
    <citation type="submission" date="2019-01" db="EMBL/GenBank/DDBJ databases">
        <title>Draft Genome and Complete Hox-Cluster Characterization of the Sterlet Sturgeon (Acipenser ruthenus).</title>
        <authorList>
            <person name="Wei Q."/>
        </authorList>
    </citation>
    <scope>NUCLEOTIDE SEQUENCE [LARGE SCALE GENOMIC DNA]</scope>
    <source>
        <strain evidence="10">WHYD16114868_AA</strain>
        <tissue evidence="10">Blood</tissue>
    </source>
</reference>
<dbReference type="GO" id="GO:1903037">
    <property type="term" value="P:regulation of leukocyte cell-cell adhesion"/>
    <property type="evidence" value="ECO:0007669"/>
    <property type="project" value="UniProtKB-ARBA"/>
</dbReference>
<feature type="domain" description="Ig-like" evidence="9">
    <location>
        <begin position="209"/>
        <end position="307"/>
    </location>
</feature>
<dbReference type="InterPro" id="IPR007110">
    <property type="entry name" value="Ig-like_dom"/>
</dbReference>
<dbReference type="Pfam" id="PF22705">
    <property type="entry name" value="C2-set_3"/>
    <property type="match status" value="1"/>
</dbReference>
<dbReference type="GO" id="GO:0005102">
    <property type="term" value="F:signaling receptor binding"/>
    <property type="evidence" value="ECO:0007669"/>
    <property type="project" value="TreeGrafter"/>
</dbReference>
<name>A0A444TYE2_ACIRT</name>
<keyword evidence="4" id="KW-1015">Disulfide bond</keyword>
<proteinExistence type="predicted"/>
<evidence type="ECO:0000259" key="9">
    <source>
        <dbReference type="PROSITE" id="PS50835"/>
    </source>
</evidence>
<dbReference type="SUPFAM" id="SSF48726">
    <property type="entry name" value="Immunoglobulin"/>
    <property type="match status" value="2"/>
</dbReference>
<keyword evidence="5" id="KW-0325">Glycoprotein</keyword>
<keyword evidence="6" id="KW-0393">Immunoglobulin domain</keyword>
<evidence type="ECO:0000256" key="1">
    <source>
        <dbReference type="ARBA" id="ARBA00004370"/>
    </source>
</evidence>
<evidence type="ECO:0000256" key="4">
    <source>
        <dbReference type="ARBA" id="ARBA00023157"/>
    </source>
</evidence>
<evidence type="ECO:0000256" key="7">
    <source>
        <dbReference type="SAM" id="MobiDB-lite"/>
    </source>
</evidence>
<gene>
    <name evidence="10" type="ORF">EOD39_10202</name>
</gene>
<evidence type="ECO:0000313" key="11">
    <source>
        <dbReference type="Proteomes" id="UP000289886"/>
    </source>
</evidence>
<comment type="caution">
    <text evidence="10">The sequence shown here is derived from an EMBL/GenBank/DDBJ whole genome shotgun (WGS) entry which is preliminary data.</text>
</comment>
<dbReference type="PANTHER" id="PTHR24100">
    <property type="entry name" value="BUTYROPHILIN"/>
    <property type="match status" value="1"/>
</dbReference>
<dbReference type="InterPro" id="IPR053896">
    <property type="entry name" value="BTN3A2-like_Ig-C"/>
</dbReference>
<keyword evidence="2" id="KW-0732">Signal</keyword>
<evidence type="ECO:0000256" key="2">
    <source>
        <dbReference type="ARBA" id="ARBA00022729"/>
    </source>
</evidence>
<dbReference type="InterPro" id="IPR050504">
    <property type="entry name" value="IgSF_BTN/MOG"/>
</dbReference>
<dbReference type="InterPro" id="IPR036179">
    <property type="entry name" value="Ig-like_dom_sf"/>
</dbReference>
<evidence type="ECO:0000313" key="10">
    <source>
        <dbReference type="EMBL" id="RXM27931.1"/>
    </source>
</evidence>
<accession>A0A444TYE2</accession>
<feature type="transmembrane region" description="Helical" evidence="8">
    <location>
        <begin position="167"/>
        <end position="188"/>
    </location>
</feature>
<keyword evidence="8" id="KW-0812">Transmembrane</keyword>
<dbReference type="Gene3D" id="2.60.40.10">
    <property type="entry name" value="Immunoglobulins"/>
    <property type="match status" value="2"/>
</dbReference>
<keyword evidence="3 8" id="KW-0472">Membrane</keyword>
<keyword evidence="8" id="KW-1133">Transmembrane helix</keyword>
<dbReference type="GO" id="GO:0009897">
    <property type="term" value="C:external side of plasma membrane"/>
    <property type="evidence" value="ECO:0007669"/>
    <property type="project" value="TreeGrafter"/>
</dbReference>
<organism evidence="10 11">
    <name type="scientific">Acipenser ruthenus</name>
    <name type="common">Sterlet sturgeon</name>
    <dbReference type="NCBI Taxonomy" id="7906"/>
    <lineage>
        <taxon>Eukaryota</taxon>
        <taxon>Metazoa</taxon>
        <taxon>Chordata</taxon>
        <taxon>Craniata</taxon>
        <taxon>Vertebrata</taxon>
        <taxon>Euteleostomi</taxon>
        <taxon>Actinopterygii</taxon>
        <taxon>Chondrostei</taxon>
        <taxon>Acipenseriformes</taxon>
        <taxon>Acipenseridae</taxon>
        <taxon>Acipenser</taxon>
    </lineage>
</organism>
<feature type="region of interest" description="Disordered" evidence="7">
    <location>
        <begin position="1"/>
        <end position="22"/>
    </location>
</feature>
<feature type="compositionally biased region" description="Basic and acidic residues" evidence="7">
    <location>
        <begin position="13"/>
        <end position="22"/>
    </location>
</feature>
<evidence type="ECO:0000256" key="5">
    <source>
        <dbReference type="ARBA" id="ARBA00023180"/>
    </source>
</evidence>
<keyword evidence="11" id="KW-1185">Reference proteome</keyword>
<sequence>MQVEHISGTYKSSGEHVVEKGKRVEQKHGDVIVIDDVVGSAQARQKQPVAVAPVKPALSMVQKTSTSFPGFSPASQATMTTVNLSALPDKGQRLLNQVKELEDALGSLSLTPVSDCDGNQVVNSQYSALYGGRMTDDRLLAVRNPVNLWSPVLLQKLKLRTQRGSNMIAIIFILAGIIILILATSLGGNAGSMVESRFKFPVGNLDGDVMLDCKFIAVDSGSKPVTTIMVTWEKEGLTGVVHKYASNVNQLQEQNPSYKDRTLMFPDQINNGNASLLLRNVQWDDEGSYTCSVSNSNGQGKVNVNLRVAAYSAPKFTIEATGQAATLKAVAQRWYPKPTVSWTDFNGANLTGETEFSNNSAGIFKVTSVLKTVKVDDSYDCIIENALVKSVSNALVTDSSKHKRFDLGLEDVLIPHIDPIKEGKHPGGHIIHGQGGHDEHRHRDLLVQRQVLCQAAKRDGLVLSRYSTDNIHH</sequence>
<dbReference type="EMBL" id="SCEB01215745">
    <property type="protein sequence ID" value="RXM27931.1"/>
    <property type="molecule type" value="Genomic_DNA"/>
</dbReference>
<dbReference type="GO" id="GO:0050852">
    <property type="term" value="P:T cell receptor signaling pathway"/>
    <property type="evidence" value="ECO:0007669"/>
    <property type="project" value="TreeGrafter"/>
</dbReference>
<dbReference type="PROSITE" id="PS50835">
    <property type="entry name" value="IG_LIKE"/>
    <property type="match status" value="1"/>
</dbReference>
<dbReference type="Proteomes" id="UP000289886">
    <property type="component" value="Unassembled WGS sequence"/>
</dbReference>
<dbReference type="InterPro" id="IPR013783">
    <property type="entry name" value="Ig-like_fold"/>
</dbReference>
<dbReference type="FunFam" id="2.60.40.10:FF:000142">
    <property type="entry name" value="V-set domain-containing T-cell activation inhibitor 1"/>
    <property type="match status" value="1"/>
</dbReference>
<dbReference type="GO" id="GO:0050863">
    <property type="term" value="P:regulation of T cell activation"/>
    <property type="evidence" value="ECO:0007669"/>
    <property type="project" value="UniProtKB-ARBA"/>
</dbReference>
<dbReference type="PANTHER" id="PTHR24100:SF0">
    <property type="entry name" value="V-SET DOMAIN-CONTAINING T-CELL ACTIVATION INHIBITOR 1"/>
    <property type="match status" value="1"/>
</dbReference>
<evidence type="ECO:0000256" key="3">
    <source>
        <dbReference type="ARBA" id="ARBA00023136"/>
    </source>
</evidence>
<dbReference type="SMART" id="SM00409">
    <property type="entry name" value="IG"/>
    <property type="match status" value="2"/>
</dbReference>
<dbReference type="InterPro" id="IPR013106">
    <property type="entry name" value="Ig_V-set"/>
</dbReference>
<evidence type="ECO:0000256" key="6">
    <source>
        <dbReference type="ARBA" id="ARBA00023319"/>
    </source>
</evidence>
<dbReference type="Pfam" id="PF07686">
    <property type="entry name" value="V-set"/>
    <property type="match status" value="1"/>
</dbReference>
<evidence type="ECO:0000256" key="8">
    <source>
        <dbReference type="SAM" id="Phobius"/>
    </source>
</evidence>
<dbReference type="GO" id="GO:0001817">
    <property type="term" value="P:regulation of cytokine production"/>
    <property type="evidence" value="ECO:0007669"/>
    <property type="project" value="TreeGrafter"/>
</dbReference>
<dbReference type="InterPro" id="IPR003599">
    <property type="entry name" value="Ig_sub"/>
</dbReference>